<dbReference type="SUPFAM" id="SSF54236">
    <property type="entry name" value="Ubiquitin-like"/>
    <property type="match status" value="1"/>
</dbReference>
<evidence type="ECO:0000313" key="8">
    <source>
        <dbReference type="EMBL" id="KYQ89073.1"/>
    </source>
</evidence>
<dbReference type="PRINTS" id="PR01415">
    <property type="entry name" value="ANKYRIN"/>
</dbReference>
<feature type="region of interest" description="Disordered" evidence="5">
    <location>
        <begin position="157"/>
        <end position="183"/>
    </location>
</feature>
<keyword evidence="2 3" id="KW-0040">ANK repeat</keyword>
<feature type="domain" description="FERM" evidence="6">
    <location>
        <begin position="211"/>
        <end position="316"/>
    </location>
</feature>
<feature type="domain" description="Ras-associating" evidence="7">
    <location>
        <begin position="209"/>
        <end position="305"/>
    </location>
</feature>
<sequence>MNMLEKFDYELLRSVGNNDVKKLREMIDCGADINMKEYEKGTTALHIASSRGHKQCIELLVSRGADVNVQDSRGVTPLHSLVTNRYDVLALWLIRQGASMNIKDKNGFSPYDLAQGWFQKEMVQASEGKISQTEESIQEIEEQHKKEMKNIQTQQSNFNPKPLVSQPPSSLSPQIQSTTAPVTPPISGFDTLKGGFDTLKIKDLNSTLKTEVIKVYFRNDSYKSIKITSADTARDLTKKMCEKFNMPTFDKCFDLVEVVKGEMKFLAPTDYIMAVKTKWPIIVGSSGNETHLHCHFSIVIRKSAPSEAVELFSKVI</sequence>
<dbReference type="SMART" id="SM00314">
    <property type="entry name" value="RA"/>
    <property type="match status" value="1"/>
</dbReference>
<keyword evidence="9" id="KW-1185">Reference proteome</keyword>
<evidence type="ECO:0000256" key="2">
    <source>
        <dbReference type="ARBA" id="ARBA00023043"/>
    </source>
</evidence>
<dbReference type="PROSITE" id="PS50200">
    <property type="entry name" value="RA"/>
    <property type="match status" value="1"/>
</dbReference>
<dbReference type="InterPro" id="IPR000159">
    <property type="entry name" value="RA_dom"/>
</dbReference>
<dbReference type="SMART" id="SM00248">
    <property type="entry name" value="ANK"/>
    <property type="match status" value="3"/>
</dbReference>
<evidence type="ECO:0000256" key="3">
    <source>
        <dbReference type="PROSITE-ProRule" id="PRU00023"/>
    </source>
</evidence>
<dbReference type="InterPro" id="IPR036770">
    <property type="entry name" value="Ankyrin_rpt-contain_sf"/>
</dbReference>
<dbReference type="EMBL" id="LODT01000042">
    <property type="protein sequence ID" value="KYQ89073.1"/>
    <property type="molecule type" value="Genomic_DNA"/>
</dbReference>
<evidence type="ECO:0000259" key="6">
    <source>
        <dbReference type="PROSITE" id="PS50057"/>
    </source>
</evidence>
<dbReference type="PROSITE" id="PS50088">
    <property type="entry name" value="ANK_REPEAT"/>
    <property type="match status" value="2"/>
</dbReference>
<name>A0A151Z521_TIELA</name>
<keyword evidence="1" id="KW-0677">Repeat</keyword>
<evidence type="ECO:0000259" key="7">
    <source>
        <dbReference type="PROSITE" id="PS50200"/>
    </source>
</evidence>
<feature type="compositionally biased region" description="Low complexity" evidence="5">
    <location>
        <begin position="160"/>
        <end position="177"/>
    </location>
</feature>
<feature type="repeat" description="ANK" evidence="3">
    <location>
        <begin position="73"/>
        <end position="105"/>
    </location>
</feature>
<dbReference type="InterPro" id="IPR029071">
    <property type="entry name" value="Ubiquitin-like_domsf"/>
</dbReference>
<dbReference type="AlphaFoldDB" id="A0A151Z521"/>
<reference evidence="8 9" key="1">
    <citation type="submission" date="2015-12" db="EMBL/GenBank/DDBJ databases">
        <title>Dictyostelia acquired genes for synthesis and detection of signals that induce cell-type specialization by lateral gene transfer from prokaryotes.</title>
        <authorList>
            <person name="Gloeckner G."/>
            <person name="Schaap P."/>
        </authorList>
    </citation>
    <scope>NUCLEOTIDE SEQUENCE [LARGE SCALE GENOMIC DNA]</scope>
    <source>
        <strain evidence="8 9">TK</strain>
    </source>
</reference>
<dbReference type="Gene3D" id="1.25.40.20">
    <property type="entry name" value="Ankyrin repeat-containing domain"/>
    <property type="match status" value="1"/>
</dbReference>
<dbReference type="Gene3D" id="3.10.20.90">
    <property type="entry name" value="Phosphatidylinositol 3-kinase Catalytic Subunit, Chain A, domain 1"/>
    <property type="match status" value="1"/>
</dbReference>
<keyword evidence="4" id="KW-0175">Coiled coil</keyword>
<dbReference type="FunCoup" id="A0A151Z521">
    <property type="interactions" value="29"/>
</dbReference>
<dbReference type="InterPro" id="IPR000299">
    <property type="entry name" value="FERM_domain"/>
</dbReference>
<gene>
    <name evidence="8" type="ORF">DLAC_10301</name>
</gene>
<protein>
    <submittedName>
        <fullName evidence="8">Ankyrin repeat-containing protein</fullName>
    </submittedName>
</protein>
<dbReference type="OrthoDB" id="194358at2759"/>
<dbReference type="Pfam" id="PF12796">
    <property type="entry name" value="Ank_2"/>
    <property type="match status" value="1"/>
</dbReference>
<dbReference type="PROSITE" id="PS50297">
    <property type="entry name" value="ANK_REP_REGION"/>
    <property type="match status" value="2"/>
</dbReference>
<evidence type="ECO:0000256" key="1">
    <source>
        <dbReference type="ARBA" id="ARBA00022737"/>
    </source>
</evidence>
<dbReference type="STRING" id="361077.A0A151Z521"/>
<dbReference type="GO" id="GO:0007165">
    <property type="term" value="P:signal transduction"/>
    <property type="evidence" value="ECO:0007669"/>
    <property type="project" value="InterPro"/>
</dbReference>
<dbReference type="SUPFAM" id="SSF48403">
    <property type="entry name" value="Ankyrin repeat"/>
    <property type="match status" value="1"/>
</dbReference>
<feature type="coiled-coil region" evidence="4">
    <location>
        <begin position="123"/>
        <end position="157"/>
    </location>
</feature>
<accession>A0A151Z521</accession>
<dbReference type="PANTHER" id="PTHR24171">
    <property type="entry name" value="ANKYRIN REPEAT DOMAIN-CONTAINING PROTEIN 39-RELATED"/>
    <property type="match status" value="1"/>
</dbReference>
<dbReference type="CDD" id="cd17043">
    <property type="entry name" value="RA"/>
    <property type="match status" value="1"/>
</dbReference>
<evidence type="ECO:0000256" key="4">
    <source>
        <dbReference type="SAM" id="Coils"/>
    </source>
</evidence>
<feature type="repeat" description="ANK" evidence="3">
    <location>
        <begin position="40"/>
        <end position="72"/>
    </location>
</feature>
<organism evidence="8 9">
    <name type="scientific">Tieghemostelium lacteum</name>
    <name type="common">Slime mold</name>
    <name type="synonym">Dictyostelium lacteum</name>
    <dbReference type="NCBI Taxonomy" id="361077"/>
    <lineage>
        <taxon>Eukaryota</taxon>
        <taxon>Amoebozoa</taxon>
        <taxon>Evosea</taxon>
        <taxon>Eumycetozoa</taxon>
        <taxon>Dictyostelia</taxon>
        <taxon>Dictyosteliales</taxon>
        <taxon>Raperosteliaceae</taxon>
        <taxon>Tieghemostelium</taxon>
    </lineage>
</organism>
<dbReference type="OMA" id="NETHLHC"/>
<evidence type="ECO:0000313" key="9">
    <source>
        <dbReference type="Proteomes" id="UP000076078"/>
    </source>
</evidence>
<dbReference type="PROSITE" id="PS50057">
    <property type="entry name" value="FERM_3"/>
    <property type="match status" value="1"/>
</dbReference>
<proteinExistence type="predicted"/>
<comment type="caution">
    <text evidence="8">The sequence shown here is derived from an EMBL/GenBank/DDBJ whole genome shotgun (WGS) entry which is preliminary data.</text>
</comment>
<dbReference type="InParanoid" id="A0A151Z521"/>
<evidence type="ECO:0000256" key="5">
    <source>
        <dbReference type="SAM" id="MobiDB-lite"/>
    </source>
</evidence>
<dbReference type="InterPro" id="IPR002110">
    <property type="entry name" value="Ankyrin_rpt"/>
</dbReference>
<dbReference type="Proteomes" id="UP000076078">
    <property type="component" value="Unassembled WGS sequence"/>
</dbReference>
<dbReference type="Pfam" id="PF21989">
    <property type="entry name" value="RA_2"/>
    <property type="match status" value="1"/>
</dbReference>